<protein>
    <submittedName>
        <fullName evidence="1">Recombinase family protein</fullName>
    </submittedName>
</protein>
<reference evidence="1 2" key="1">
    <citation type="submission" date="2018-08" db="EMBL/GenBank/DDBJ databases">
        <title>A genome reference for cultivated species of the human gut microbiota.</title>
        <authorList>
            <person name="Zou Y."/>
            <person name="Xue W."/>
            <person name="Luo G."/>
        </authorList>
    </citation>
    <scope>NUCLEOTIDE SEQUENCE [LARGE SCALE GENOMIC DNA]</scope>
    <source>
        <strain evidence="1 2">OF01-2LB</strain>
    </source>
</reference>
<evidence type="ECO:0000313" key="2">
    <source>
        <dbReference type="Proteomes" id="UP000260025"/>
    </source>
</evidence>
<gene>
    <name evidence="1" type="ORF">DXA38_19045</name>
</gene>
<dbReference type="EMBL" id="QVEV01000040">
    <property type="protein sequence ID" value="RGC11238.1"/>
    <property type="molecule type" value="Genomic_DNA"/>
</dbReference>
<accession>A0A3E2VL10</accession>
<dbReference type="Proteomes" id="UP000260025">
    <property type="component" value="Unassembled WGS sequence"/>
</dbReference>
<dbReference type="AlphaFoldDB" id="A0A3E2VL10"/>
<dbReference type="OrthoDB" id="9797501at2"/>
<organism evidence="1 2">
    <name type="scientific">Clostridium innocuum</name>
    <dbReference type="NCBI Taxonomy" id="1522"/>
    <lineage>
        <taxon>Bacteria</taxon>
        <taxon>Bacillati</taxon>
        <taxon>Bacillota</taxon>
        <taxon>Clostridia</taxon>
        <taxon>Eubacteriales</taxon>
        <taxon>Clostridiaceae</taxon>
        <taxon>Clostridium</taxon>
    </lineage>
</organism>
<comment type="caution">
    <text evidence="1">The sequence shown here is derived from an EMBL/GenBank/DDBJ whole genome shotgun (WGS) entry which is preliminary data.</text>
</comment>
<evidence type="ECO:0000313" key="1">
    <source>
        <dbReference type="EMBL" id="RGC11238.1"/>
    </source>
</evidence>
<name>A0A3E2VL10_CLOIN</name>
<dbReference type="RefSeq" id="WP_117444572.1">
    <property type="nucleotide sequence ID" value="NZ_QVEV01000040.1"/>
</dbReference>
<proteinExistence type="predicted"/>
<sequence>MKTEGLSKALEEARDTCIQLADMGVEKDMLEPFWQLIKECEAIIRHEADIKKKMMKGIKEAQKNGIRIGRPAIPCSDKFLKLAVLQSQHAITAVDAATQLNIGRSTFYKLKKLYHKEIKRRKQEG</sequence>